<comment type="caution">
    <text evidence="2">The sequence shown here is derived from an EMBL/GenBank/DDBJ whole genome shotgun (WGS) entry which is preliminary data.</text>
</comment>
<evidence type="ECO:0000313" key="2">
    <source>
        <dbReference type="EMBL" id="MCP9612934.1"/>
    </source>
</evidence>
<name>A0ABT1MJW7_9BACT</name>
<sequence>MEIRGKIFQVLPLQSGVSQSSGREWKKQEYVLETNDQYPRKVCFQLFGDRVDQFPVSVGDDVVVSIDIESREYNGRWYTNISAWKIDKVGDMPPMPDVSIPTSPVDFMPSGSDQSNDDLPF</sequence>
<dbReference type="Proteomes" id="UP001205603">
    <property type="component" value="Unassembled WGS sequence"/>
</dbReference>
<dbReference type="Pfam" id="PF11325">
    <property type="entry name" value="DUF3127"/>
    <property type="match status" value="1"/>
</dbReference>
<evidence type="ECO:0000313" key="3">
    <source>
        <dbReference type="Proteomes" id="UP001205603"/>
    </source>
</evidence>
<dbReference type="RefSeq" id="WP_255028313.1">
    <property type="nucleotide sequence ID" value="NZ_JANDHW010000016.1"/>
</dbReference>
<reference evidence="2 3" key="1">
    <citation type="submission" date="2022-07" db="EMBL/GenBank/DDBJ databases">
        <title>Fecal culturing of patients with breast cancer.</title>
        <authorList>
            <person name="Teng N.M.Y."/>
            <person name="Kiu R."/>
            <person name="Evans R."/>
            <person name="Baker D.J."/>
            <person name="Zenner C."/>
            <person name="Robinson S.D."/>
            <person name="Hall L.J."/>
        </authorList>
    </citation>
    <scope>NUCLEOTIDE SEQUENCE [LARGE SCALE GENOMIC DNA]</scope>
    <source>
        <strain evidence="2 3">LH1063</strain>
    </source>
</reference>
<keyword evidence="3" id="KW-1185">Reference proteome</keyword>
<proteinExistence type="predicted"/>
<protein>
    <submittedName>
        <fullName evidence="2">DUF3127 domain-containing protein</fullName>
    </submittedName>
</protein>
<gene>
    <name evidence="2" type="ORF">NMU02_12615</name>
</gene>
<organism evidence="2 3">
    <name type="scientific">Coprobacter tertius</name>
    <dbReference type="NCBI Taxonomy" id="2944915"/>
    <lineage>
        <taxon>Bacteria</taxon>
        <taxon>Pseudomonadati</taxon>
        <taxon>Bacteroidota</taxon>
        <taxon>Bacteroidia</taxon>
        <taxon>Bacteroidales</taxon>
        <taxon>Barnesiellaceae</taxon>
        <taxon>Coprobacter</taxon>
    </lineage>
</organism>
<feature type="region of interest" description="Disordered" evidence="1">
    <location>
        <begin position="95"/>
        <end position="121"/>
    </location>
</feature>
<dbReference type="InterPro" id="IPR021474">
    <property type="entry name" value="DUF3127"/>
</dbReference>
<accession>A0ABT1MJW7</accession>
<evidence type="ECO:0000256" key="1">
    <source>
        <dbReference type="SAM" id="MobiDB-lite"/>
    </source>
</evidence>
<dbReference type="EMBL" id="JANDHW010000016">
    <property type="protein sequence ID" value="MCP9612934.1"/>
    <property type="molecule type" value="Genomic_DNA"/>
</dbReference>